<dbReference type="GO" id="GO:0032590">
    <property type="term" value="C:dendrite membrane"/>
    <property type="evidence" value="ECO:0007669"/>
    <property type="project" value="TreeGrafter"/>
</dbReference>
<dbReference type="Proteomes" id="UP000494256">
    <property type="component" value="Unassembled WGS sequence"/>
</dbReference>
<reference evidence="8 9" key="1">
    <citation type="submission" date="2020-04" db="EMBL/GenBank/DDBJ databases">
        <authorList>
            <person name="Wallbank WR R."/>
            <person name="Pardo Diaz C."/>
            <person name="Kozak K."/>
            <person name="Martin S."/>
            <person name="Jiggins C."/>
            <person name="Moest M."/>
            <person name="Warren A I."/>
            <person name="Byers J.R.P. K."/>
            <person name="Montejo-Kovacevich G."/>
            <person name="Yen C E."/>
        </authorList>
    </citation>
    <scope>NUCLEOTIDE SEQUENCE [LARGE SCALE GENOMIC DNA]</scope>
</reference>
<dbReference type="InterPro" id="IPR028325">
    <property type="entry name" value="VG_K_chnl"/>
</dbReference>
<dbReference type="PANTHER" id="PTHR11537:SF252">
    <property type="entry name" value="POTASSIUM VOLTAGE-GATED CHANNEL PROTEIN SHAW"/>
    <property type="match status" value="1"/>
</dbReference>
<evidence type="ECO:0000313" key="8">
    <source>
        <dbReference type="EMBL" id="CAB3234428.1"/>
    </source>
</evidence>
<keyword evidence="4" id="KW-1133">Transmembrane helix</keyword>
<comment type="caution">
    <text evidence="8">The sequence shown here is derived from an EMBL/GenBank/DDBJ whole genome shotgun (WGS) entry which is preliminary data.</text>
</comment>
<keyword evidence="6" id="KW-0472">Membrane</keyword>
<evidence type="ECO:0000256" key="4">
    <source>
        <dbReference type="ARBA" id="ARBA00022989"/>
    </source>
</evidence>
<dbReference type="InterPro" id="IPR027359">
    <property type="entry name" value="Volt_channel_dom_sf"/>
</dbReference>
<evidence type="ECO:0000256" key="6">
    <source>
        <dbReference type="ARBA" id="ARBA00023136"/>
    </source>
</evidence>
<dbReference type="GO" id="GO:0008076">
    <property type="term" value="C:voltage-gated potassium channel complex"/>
    <property type="evidence" value="ECO:0007669"/>
    <property type="project" value="InterPro"/>
</dbReference>
<dbReference type="GO" id="GO:0042734">
    <property type="term" value="C:presynaptic membrane"/>
    <property type="evidence" value="ECO:0007669"/>
    <property type="project" value="TreeGrafter"/>
</dbReference>
<dbReference type="EMBL" id="CADEBD010000294">
    <property type="protein sequence ID" value="CAB3234428.1"/>
    <property type="molecule type" value="Genomic_DNA"/>
</dbReference>
<keyword evidence="5" id="KW-0406">Ion transport</keyword>
<evidence type="ECO:0000256" key="5">
    <source>
        <dbReference type="ARBA" id="ARBA00023065"/>
    </source>
</evidence>
<protein>
    <submittedName>
        <fullName evidence="8">Uncharacterized protein</fullName>
    </submittedName>
</protein>
<evidence type="ECO:0000256" key="1">
    <source>
        <dbReference type="ARBA" id="ARBA00004141"/>
    </source>
</evidence>
<sequence length="179" mass="20458">MHLSNFQSLKNTLAILDKLDIDSEKPSEEEVARIFGYDEDAYRAGELGVWQRVKPKVWALFDEPSSKVIKVISIFFICVSVFSFCLKTHPGLRVYPSGIYVPANTTDPDILNDIRPDNGRPHAAFFYIELVCNVWFTIELLVRSVVSVNKLSEKEDFVFFYVISLFDFGVFPQKFEGGT</sequence>
<proteinExistence type="predicted"/>
<evidence type="ECO:0000256" key="7">
    <source>
        <dbReference type="ARBA" id="ARBA00023303"/>
    </source>
</evidence>
<evidence type="ECO:0000313" key="9">
    <source>
        <dbReference type="Proteomes" id="UP000494256"/>
    </source>
</evidence>
<dbReference type="GO" id="GO:0032809">
    <property type="term" value="C:neuronal cell body membrane"/>
    <property type="evidence" value="ECO:0007669"/>
    <property type="project" value="TreeGrafter"/>
</dbReference>
<comment type="subcellular location">
    <subcellularLocation>
        <location evidence="1">Membrane</location>
        <topology evidence="1">Multi-pass membrane protein</topology>
    </subcellularLocation>
</comment>
<keyword evidence="3" id="KW-0812">Transmembrane</keyword>
<evidence type="ECO:0000256" key="3">
    <source>
        <dbReference type="ARBA" id="ARBA00022692"/>
    </source>
</evidence>
<organism evidence="8 9">
    <name type="scientific">Arctia plantaginis</name>
    <name type="common">Wood tiger moth</name>
    <name type="synonym">Phalaena plantaginis</name>
    <dbReference type="NCBI Taxonomy" id="874455"/>
    <lineage>
        <taxon>Eukaryota</taxon>
        <taxon>Metazoa</taxon>
        <taxon>Ecdysozoa</taxon>
        <taxon>Arthropoda</taxon>
        <taxon>Hexapoda</taxon>
        <taxon>Insecta</taxon>
        <taxon>Pterygota</taxon>
        <taxon>Neoptera</taxon>
        <taxon>Endopterygota</taxon>
        <taxon>Lepidoptera</taxon>
        <taxon>Glossata</taxon>
        <taxon>Ditrysia</taxon>
        <taxon>Noctuoidea</taxon>
        <taxon>Erebidae</taxon>
        <taxon>Arctiinae</taxon>
        <taxon>Arctia</taxon>
    </lineage>
</organism>
<name>A0A8S0ZKL3_ARCPL</name>
<keyword evidence="2" id="KW-0813">Transport</keyword>
<dbReference type="SUPFAM" id="SSF81324">
    <property type="entry name" value="Voltage-gated potassium channels"/>
    <property type="match status" value="1"/>
</dbReference>
<evidence type="ECO:0000256" key="2">
    <source>
        <dbReference type="ARBA" id="ARBA00022448"/>
    </source>
</evidence>
<dbReference type="GO" id="GO:0045211">
    <property type="term" value="C:postsynaptic membrane"/>
    <property type="evidence" value="ECO:0007669"/>
    <property type="project" value="TreeGrafter"/>
</dbReference>
<dbReference type="GO" id="GO:0043679">
    <property type="term" value="C:axon terminus"/>
    <property type="evidence" value="ECO:0007669"/>
    <property type="project" value="TreeGrafter"/>
</dbReference>
<dbReference type="OrthoDB" id="10253041at2759"/>
<keyword evidence="7" id="KW-0407">Ion channel</keyword>
<dbReference type="GO" id="GO:0001508">
    <property type="term" value="P:action potential"/>
    <property type="evidence" value="ECO:0007669"/>
    <property type="project" value="TreeGrafter"/>
</dbReference>
<accession>A0A8S0ZKL3</accession>
<dbReference type="PRINTS" id="PR00169">
    <property type="entry name" value="KCHANNEL"/>
</dbReference>
<dbReference type="AlphaFoldDB" id="A0A8S0ZKL3"/>
<gene>
    <name evidence="8" type="ORF">APLA_LOCUS6634</name>
</gene>
<dbReference type="Gene3D" id="1.20.120.350">
    <property type="entry name" value="Voltage-gated potassium channels. Chain C"/>
    <property type="match status" value="1"/>
</dbReference>
<dbReference type="GO" id="GO:0005251">
    <property type="term" value="F:delayed rectifier potassium channel activity"/>
    <property type="evidence" value="ECO:0007669"/>
    <property type="project" value="TreeGrafter"/>
</dbReference>
<dbReference type="PANTHER" id="PTHR11537">
    <property type="entry name" value="VOLTAGE-GATED POTASSIUM CHANNEL"/>
    <property type="match status" value="1"/>
</dbReference>